<organism evidence="1 2">
    <name type="scientific">Cryptococcus amylolentus CBS 6039</name>
    <dbReference type="NCBI Taxonomy" id="1295533"/>
    <lineage>
        <taxon>Eukaryota</taxon>
        <taxon>Fungi</taxon>
        <taxon>Dikarya</taxon>
        <taxon>Basidiomycota</taxon>
        <taxon>Agaricomycotina</taxon>
        <taxon>Tremellomycetes</taxon>
        <taxon>Tremellales</taxon>
        <taxon>Cryptococcaceae</taxon>
        <taxon>Cryptococcus</taxon>
    </lineage>
</organism>
<evidence type="ECO:0000313" key="1">
    <source>
        <dbReference type="EMBL" id="ODN79560.1"/>
    </source>
</evidence>
<dbReference type="RefSeq" id="XP_018994407.1">
    <property type="nucleotide sequence ID" value="XM_019137381.1"/>
</dbReference>
<gene>
    <name evidence="1" type="ORF">L202_03514</name>
</gene>
<dbReference type="EMBL" id="AWGJ01000005">
    <property type="protein sequence ID" value="ODN79559.1"/>
    <property type="molecule type" value="Genomic_DNA"/>
</dbReference>
<proteinExistence type="predicted"/>
<accession>A0A1E3HT81</accession>
<dbReference type="EMBL" id="AWGJ01000005">
    <property type="protein sequence ID" value="ODN79560.1"/>
    <property type="molecule type" value="Genomic_DNA"/>
</dbReference>
<dbReference type="GeneID" id="30154823"/>
<evidence type="ECO:0000313" key="2">
    <source>
        <dbReference type="Proteomes" id="UP000094065"/>
    </source>
</evidence>
<keyword evidence="2" id="KW-1185">Reference proteome</keyword>
<protein>
    <submittedName>
        <fullName evidence="1">Uncharacterized protein</fullName>
    </submittedName>
</protein>
<comment type="caution">
    <text evidence="1">The sequence shown here is derived from an EMBL/GenBank/DDBJ whole genome shotgun (WGS) entry which is preliminary data.</text>
</comment>
<name>A0A1E3HT81_9TREE</name>
<reference evidence="1 2" key="1">
    <citation type="submission" date="2016-06" db="EMBL/GenBank/DDBJ databases">
        <title>Evolution of pathogenesis and genome organization in the Tremellales.</title>
        <authorList>
            <person name="Cuomo C."/>
            <person name="Litvintseva A."/>
            <person name="Heitman J."/>
            <person name="Chen Y."/>
            <person name="Sun S."/>
            <person name="Springer D."/>
            <person name="Dromer F."/>
            <person name="Young S."/>
            <person name="Zeng Q."/>
            <person name="Chapman S."/>
            <person name="Gujja S."/>
            <person name="Saif S."/>
            <person name="Birren B."/>
        </authorList>
    </citation>
    <scope>NUCLEOTIDE SEQUENCE [LARGE SCALE GENOMIC DNA]</scope>
    <source>
        <strain evidence="1 2">CBS 6039</strain>
    </source>
</reference>
<dbReference type="OrthoDB" id="10286668at2759"/>
<dbReference type="AlphaFoldDB" id="A0A1E3HT81"/>
<dbReference type="RefSeq" id="XP_018994406.1">
    <property type="nucleotide sequence ID" value="XM_019137380.1"/>
</dbReference>
<sequence length="274" mass="31034">MADQTPAISTQSAVASVEQFLQALPPELILNIIGWLALSPTINTVCASRTLYNQSLPHLHTHPRLDEGNVEAFYGHLFGLSNVEDFEDDTGVIEFYFHRQAVTTYEAELHDYYGLAPLLRKLFCLQHAKTLTICDSVALQKTVVSVSHYHSWVNYVRRCVFKTPEIKKRLEAPLFQEVEEIVIYREDIAKDASKDEIKWECFLSLIEVFPQLKDVVLHLPSAIPCEGFYDPMIKELGTGHLETLTIYGLSPAAREDLEKAMGKKLAEAVIFHTI</sequence>
<dbReference type="Proteomes" id="UP000094065">
    <property type="component" value="Unassembled WGS sequence"/>
</dbReference>